<dbReference type="AlphaFoldDB" id="A0AAN9PGE6"/>
<comment type="caution">
    <text evidence="1">The sequence shown here is derived from an EMBL/GenBank/DDBJ whole genome shotgun (WGS) entry which is preliminary data.</text>
</comment>
<dbReference type="Proteomes" id="UP001367508">
    <property type="component" value="Unassembled WGS sequence"/>
</dbReference>
<evidence type="ECO:0000313" key="2">
    <source>
        <dbReference type="Proteomes" id="UP001367508"/>
    </source>
</evidence>
<reference evidence="1 2" key="1">
    <citation type="submission" date="2024-01" db="EMBL/GenBank/DDBJ databases">
        <title>The genomes of 5 underutilized Papilionoideae crops provide insights into root nodulation and disease resistanc.</title>
        <authorList>
            <person name="Jiang F."/>
        </authorList>
    </citation>
    <scope>NUCLEOTIDE SEQUENCE [LARGE SCALE GENOMIC DNA]</scope>
    <source>
        <strain evidence="1">LVBAO_FW01</strain>
        <tissue evidence="1">Leaves</tissue>
    </source>
</reference>
<organism evidence="1 2">
    <name type="scientific">Canavalia gladiata</name>
    <name type="common">Sword bean</name>
    <name type="synonym">Dolichos gladiatus</name>
    <dbReference type="NCBI Taxonomy" id="3824"/>
    <lineage>
        <taxon>Eukaryota</taxon>
        <taxon>Viridiplantae</taxon>
        <taxon>Streptophyta</taxon>
        <taxon>Embryophyta</taxon>
        <taxon>Tracheophyta</taxon>
        <taxon>Spermatophyta</taxon>
        <taxon>Magnoliopsida</taxon>
        <taxon>eudicotyledons</taxon>
        <taxon>Gunneridae</taxon>
        <taxon>Pentapetalae</taxon>
        <taxon>rosids</taxon>
        <taxon>fabids</taxon>
        <taxon>Fabales</taxon>
        <taxon>Fabaceae</taxon>
        <taxon>Papilionoideae</taxon>
        <taxon>50 kb inversion clade</taxon>
        <taxon>NPAAA clade</taxon>
        <taxon>indigoferoid/millettioid clade</taxon>
        <taxon>Phaseoleae</taxon>
        <taxon>Canavalia</taxon>
    </lineage>
</organism>
<protein>
    <submittedName>
        <fullName evidence="1">Uncharacterized protein</fullName>
    </submittedName>
</protein>
<proteinExistence type="predicted"/>
<dbReference type="EMBL" id="JAYMYQ010000028">
    <property type="protein sequence ID" value="KAK7298355.1"/>
    <property type="molecule type" value="Genomic_DNA"/>
</dbReference>
<name>A0AAN9PGE6_CANGL</name>
<gene>
    <name evidence="1" type="ORF">VNO77_46813</name>
</gene>
<keyword evidence="2" id="KW-1185">Reference proteome</keyword>
<sequence length="121" mass="13406">MRRTLVGSWSWHPVIFRSVTNTPIQLKCAHLLISITSPVSGSVDSAAPGEVSEEGKAAIEENELLYPPYIQSSLQCLQPKMKLKAREERLGSLTGLEPEISLSLFLLQALLNEKPEIHLDI</sequence>
<evidence type="ECO:0000313" key="1">
    <source>
        <dbReference type="EMBL" id="KAK7298355.1"/>
    </source>
</evidence>
<accession>A0AAN9PGE6</accession>